<dbReference type="HOGENOM" id="CLU_2652447_0_0_6"/>
<dbReference type="AlphaFoldDB" id="A3D714"/>
<keyword evidence="3" id="KW-1185">Reference proteome</keyword>
<feature type="chain" id="PRO_5002652281" description="Lipoprotein" evidence="1">
    <location>
        <begin position="20"/>
        <end position="76"/>
    </location>
</feature>
<keyword evidence="1" id="KW-0732">Signal</keyword>
<proteinExistence type="predicted"/>
<dbReference type="EMBL" id="CP000563">
    <property type="protein sequence ID" value="ABN62527.1"/>
    <property type="molecule type" value="Genomic_DNA"/>
</dbReference>
<organism evidence="2 3">
    <name type="scientific">Shewanella baltica (strain OS155 / ATCC BAA-1091)</name>
    <dbReference type="NCBI Taxonomy" id="325240"/>
    <lineage>
        <taxon>Bacteria</taxon>
        <taxon>Pseudomonadati</taxon>
        <taxon>Pseudomonadota</taxon>
        <taxon>Gammaproteobacteria</taxon>
        <taxon>Alteromonadales</taxon>
        <taxon>Shewanellaceae</taxon>
        <taxon>Shewanella</taxon>
    </lineage>
</organism>
<evidence type="ECO:0000256" key="1">
    <source>
        <dbReference type="SAM" id="SignalP"/>
    </source>
</evidence>
<evidence type="ECO:0008006" key="4">
    <source>
        <dbReference type="Google" id="ProtNLM"/>
    </source>
</evidence>
<feature type="signal peptide" evidence="1">
    <location>
        <begin position="1"/>
        <end position="19"/>
    </location>
</feature>
<dbReference type="KEGG" id="sbl:Sbal_3045"/>
<name>A3D714_SHEB5</name>
<evidence type="ECO:0000313" key="3">
    <source>
        <dbReference type="Proteomes" id="UP000001557"/>
    </source>
</evidence>
<accession>A3D714</accession>
<dbReference type="RefSeq" id="WP_006082537.1">
    <property type="nucleotide sequence ID" value="NC_009052.1"/>
</dbReference>
<dbReference type="PROSITE" id="PS51257">
    <property type="entry name" value="PROKAR_LIPOPROTEIN"/>
    <property type="match status" value="1"/>
</dbReference>
<dbReference type="STRING" id="325240.Sbal_3045"/>
<reference evidence="2 3" key="1">
    <citation type="submission" date="2007-02" db="EMBL/GenBank/DDBJ databases">
        <title>Complete sequence of chromosome of Shewanella baltica OS155.</title>
        <authorList>
            <consortium name="US DOE Joint Genome Institute"/>
            <person name="Copeland A."/>
            <person name="Lucas S."/>
            <person name="Lapidus A."/>
            <person name="Barry K."/>
            <person name="Detter J.C."/>
            <person name="Glavina del Rio T."/>
            <person name="Hammon N."/>
            <person name="Israni S."/>
            <person name="Dalin E."/>
            <person name="Tice H."/>
            <person name="Pitluck S."/>
            <person name="Sims D.R."/>
            <person name="Brettin T."/>
            <person name="Bruce D."/>
            <person name="Han C."/>
            <person name="Tapia R."/>
            <person name="Brainard J."/>
            <person name="Schmutz J."/>
            <person name="Larimer F."/>
            <person name="Land M."/>
            <person name="Hauser L."/>
            <person name="Kyrpides N."/>
            <person name="Mikhailova N."/>
            <person name="Brettar I."/>
            <person name="Klappenbach J."/>
            <person name="Konstantinidis K."/>
            <person name="Rodrigues J."/>
            <person name="Tiedje J."/>
            <person name="Richardson P."/>
        </authorList>
    </citation>
    <scope>NUCLEOTIDE SEQUENCE [LARGE SCALE GENOMIC DNA]</scope>
    <source>
        <strain evidence="3">OS155 / ATCC BAA-1091</strain>
    </source>
</reference>
<protein>
    <recommendedName>
        <fullName evidence="4">Lipoprotein</fullName>
    </recommendedName>
</protein>
<evidence type="ECO:0000313" key="2">
    <source>
        <dbReference type="EMBL" id="ABN62527.1"/>
    </source>
</evidence>
<dbReference type="OrthoDB" id="6269140at2"/>
<sequence length="76" mass="8817" precursor="true">MIKKHLVLWGALLSLSLTACSSFDVMFEEQAETKADPYQPASDPMVQDNERRIRDAREDGRLESDFLKPRYPVKFK</sequence>
<gene>
    <name evidence="2" type="ordered locus">Sbal_3045</name>
</gene>
<dbReference type="Proteomes" id="UP000001557">
    <property type="component" value="Chromosome"/>
</dbReference>